<protein>
    <recommendedName>
        <fullName evidence="3">STAS/SEC14 domain-containing protein</fullName>
    </recommendedName>
</protein>
<dbReference type="Pfam" id="PF11964">
    <property type="entry name" value="SpoIIAA-like"/>
    <property type="match status" value="1"/>
</dbReference>
<accession>A0A512AX33</accession>
<name>A0A512AX33_9BACT</name>
<evidence type="ECO:0000313" key="2">
    <source>
        <dbReference type="Proteomes" id="UP000321532"/>
    </source>
</evidence>
<proteinExistence type="predicted"/>
<dbReference type="AlphaFoldDB" id="A0A512AX33"/>
<evidence type="ECO:0008006" key="3">
    <source>
        <dbReference type="Google" id="ProtNLM"/>
    </source>
</evidence>
<dbReference type="InterPro" id="IPR021866">
    <property type="entry name" value="SpoIIAA-like"/>
</dbReference>
<sequence>MEEVYFKEDYLTLYYNRQNKTARAVWNGFLSGETLRHAIEQCNQLLDEEKPTNWLADNRKMKAIRQKDQVWIQANMIPKIVASSLRKMATLVSEDIFNRMAIENLFVKANDLIKFDHQYFKNEKAATQWLEEKHSIPS</sequence>
<dbReference type="RefSeq" id="WP_146897538.1">
    <property type="nucleotide sequence ID" value="NZ_BJYS01000013.1"/>
</dbReference>
<evidence type="ECO:0000313" key="1">
    <source>
        <dbReference type="EMBL" id="GEO04271.1"/>
    </source>
</evidence>
<organism evidence="1 2">
    <name type="scientific">Adhaeribacter aerolatus</name>
    <dbReference type="NCBI Taxonomy" id="670289"/>
    <lineage>
        <taxon>Bacteria</taxon>
        <taxon>Pseudomonadati</taxon>
        <taxon>Bacteroidota</taxon>
        <taxon>Cytophagia</taxon>
        <taxon>Cytophagales</taxon>
        <taxon>Hymenobacteraceae</taxon>
        <taxon>Adhaeribacter</taxon>
    </lineage>
</organism>
<comment type="caution">
    <text evidence="1">The sequence shown here is derived from an EMBL/GenBank/DDBJ whole genome shotgun (WGS) entry which is preliminary data.</text>
</comment>
<dbReference type="EMBL" id="BJYS01000013">
    <property type="protein sequence ID" value="GEO04271.1"/>
    <property type="molecule type" value="Genomic_DNA"/>
</dbReference>
<keyword evidence="2" id="KW-1185">Reference proteome</keyword>
<dbReference type="OrthoDB" id="979415at2"/>
<reference evidence="1 2" key="1">
    <citation type="submission" date="2019-07" db="EMBL/GenBank/DDBJ databases">
        <title>Whole genome shotgun sequence of Adhaeribacter aerolatus NBRC 106133.</title>
        <authorList>
            <person name="Hosoyama A."/>
            <person name="Uohara A."/>
            <person name="Ohji S."/>
            <person name="Ichikawa N."/>
        </authorList>
    </citation>
    <scope>NUCLEOTIDE SEQUENCE [LARGE SCALE GENOMIC DNA]</scope>
    <source>
        <strain evidence="1 2">NBRC 106133</strain>
    </source>
</reference>
<gene>
    <name evidence="1" type="ORF">AAE02nite_19350</name>
</gene>
<dbReference type="Proteomes" id="UP000321532">
    <property type="component" value="Unassembled WGS sequence"/>
</dbReference>